<keyword evidence="1" id="KW-0812">Transmembrane</keyword>
<evidence type="ECO:0000256" key="1">
    <source>
        <dbReference type="SAM" id="Phobius"/>
    </source>
</evidence>
<proteinExistence type="predicted"/>
<protein>
    <submittedName>
        <fullName evidence="2">Uncharacterized protein</fullName>
    </submittedName>
</protein>
<reference evidence="2" key="1">
    <citation type="journal article" date="2020" name="Nature">
        <title>Giant virus diversity and host interactions through global metagenomics.</title>
        <authorList>
            <person name="Schulz F."/>
            <person name="Roux S."/>
            <person name="Paez-Espino D."/>
            <person name="Jungbluth S."/>
            <person name="Walsh D.A."/>
            <person name="Denef V.J."/>
            <person name="McMahon K.D."/>
            <person name="Konstantinidis K.T."/>
            <person name="Eloe-Fadrosh E.A."/>
            <person name="Kyrpides N.C."/>
            <person name="Woyke T."/>
        </authorList>
    </citation>
    <scope>NUCLEOTIDE SEQUENCE</scope>
    <source>
        <strain evidence="2">GVMAG-M-3300025676-16</strain>
    </source>
</reference>
<dbReference type="EMBL" id="MN740294">
    <property type="protein sequence ID" value="QHT98563.1"/>
    <property type="molecule type" value="Genomic_DNA"/>
</dbReference>
<organism evidence="2">
    <name type="scientific">viral metagenome</name>
    <dbReference type="NCBI Taxonomy" id="1070528"/>
    <lineage>
        <taxon>unclassified sequences</taxon>
        <taxon>metagenomes</taxon>
        <taxon>organismal metagenomes</taxon>
    </lineage>
</organism>
<evidence type="ECO:0000313" key="2">
    <source>
        <dbReference type="EMBL" id="QHT98563.1"/>
    </source>
</evidence>
<name>A0A6C0J4I8_9ZZZZ</name>
<accession>A0A6C0J4I8</accession>
<feature type="transmembrane region" description="Helical" evidence="1">
    <location>
        <begin position="101"/>
        <end position="119"/>
    </location>
</feature>
<keyword evidence="1" id="KW-0472">Membrane</keyword>
<sequence length="287" mass="33414">MSNSNYMLPFCVYHKYDRSSNSLYGYLGNSQKDKNGKFKCIPYDNDWELKGTFYAIDPKIRPIPHRMNLYMVERNEGFPYNSTKLDIDYDFYFTQMQKNKVYFLTYSSIIKFTVPLYFFKNGMNLLPSFTKPDASDKFWDEWTELKPSPLYVITDKSIINKSIDNLEFKCVNGACIPWPEEIDDIYIANKNDSKFDFTSCLMYCNVINSNRGVNSTNLLSNIRHSEENSPLIKTSSISNTKPSHSLLYILVIIIVVLVIIGIAIICFFLSRKGSSKKIFTNEMIKYM</sequence>
<feature type="transmembrane region" description="Helical" evidence="1">
    <location>
        <begin position="246"/>
        <end position="269"/>
    </location>
</feature>
<keyword evidence="1" id="KW-1133">Transmembrane helix</keyword>
<dbReference type="AlphaFoldDB" id="A0A6C0J4I8"/>